<accession>A0A380SUS7</accession>
<dbReference type="EMBL" id="UIDD01000001">
    <property type="protein sequence ID" value="SUQ61070.1"/>
    <property type="molecule type" value="Genomic_DNA"/>
</dbReference>
<evidence type="ECO:0000313" key="3">
    <source>
        <dbReference type="Proteomes" id="UP000255177"/>
    </source>
</evidence>
<evidence type="ECO:0008006" key="4">
    <source>
        <dbReference type="Google" id="ProtNLM"/>
    </source>
</evidence>
<dbReference type="RefSeq" id="WP_115084907.1">
    <property type="nucleotide sequence ID" value="NZ_CBCSFG010000002.1"/>
</dbReference>
<sequence length="134" mass="14586">MKSIAVIVAILLSLTGCVGATVVLPEKQTYPTSAHRILRLKNITPKVSKSEKSDVTREWCGVTLWAVVVPVPLLLPVCRTYSEVAYGPDIDGDQVVLFNARQTISSPMYACGPMMILAPIIHGYEGNQICGMLR</sequence>
<keyword evidence="3" id="KW-1185">Reference proteome</keyword>
<feature type="chain" id="PRO_5016739633" description="Lipoprotein" evidence="1">
    <location>
        <begin position="21"/>
        <end position="134"/>
    </location>
</feature>
<dbReference type="AlphaFoldDB" id="A0A380SUS7"/>
<proteinExistence type="predicted"/>
<keyword evidence="1" id="KW-0732">Signal</keyword>
<dbReference type="Proteomes" id="UP000255177">
    <property type="component" value="Unassembled WGS sequence"/>
</dbReference>
<reference evidence="3" key="1">
    <citation type="submission" date="2018-07" db="EMBL/GenBank/DDBJ databases">
        <authorList>
            <person name="Blom J."/>
        </authorList>
    </citation>
    <scope>NUCLEOTIDE SEQUENCE [LARGE SCALE GENOMIC DNA]</scope>
    <source>
        <strain evidence="3">CCOS 864</strain>
    </source>
</reference>
<dbReference type="PROSITE" id="PS51257">
    <property type="entry name" value="PROKAR_LIPOPROTEIN"/>
    <property type="match status" value="1"/>
</dbReference>
<feature type="signal peptide" evidence="1">
    <location>
        <begin position="1"/>
        <end position="20"/>
    </location>
</feature>
<protein>
    <recommendedName>
        <fullName evidence="4">Lipoprotein</fullName>
    </recommendedName>
</protein>
<gene>
    <name evidence="2" type="ORF">CCOS864_00476</name>
</gene>
<name>A0A380SUS7_9PSED</name>
<evidence type="ECO:0000256" key="1">
    <source>
        <dbReference type="SAM" id="SignalP"/>
    </source>
</evidence>
<evidence type="ECO:0000313" key="2">
    <source>
        <dbReference type="EMBL" id="SUQ61070.1"/>
    </source>
</evidence>
<organism evidence="2 3">
    <name type="scientific">Pseudomonas wadenswilerensis</name>
    <dbReference type="NCBI Taxonomy" id="1785161"/>
    <lineage>
        <taxon>Bacteria</taxon>
        <taxon>Pseudomonadati</taxon>
        <taxon>Pseudomonadota</taxon>
        <taxon>Gammaproteobacteria</taxon>
        <taxon>Pseudomonadales</taxon>
        <taxon>Pseudomonadaceae</taxon>
        <taxon>Pseudomonas</taxon>
    </lineage>
</organism>